<dbReference type="InterPro" id="IPR051612">
    <property type="entry name" value="Teichoic_Acid_Biosynth"/>
</dbReference>
<evidence type="ECO:0000313" key="8">
    <source>
        <dbReference type="Proteomes" id="UP000535511"/>
    </source>
</evidence>
<proteinExistence type="inferred from homology"/>
<evidence type="ECO:0000256" key="2">
    <source>
        <dbReference type="ARBA" id="ARBA00010488"/>
    </source>
</evidence>
<reference evidence="7 8" key="1">
    <citation type="submission" date="2020-07" db="EMBL/GenBank/DDBJ databases">
        <title>Sequencing the genomes of 1000 actinobacteria strains.</title>
        <authorList>
            <person name="Klenk H.-P."/>
        </authorList>
    </citation>
    <scope>NUCLEOTIDE SEQUENCE [LARGE SCALE GENOMIC DNA]</scope>
    <source>
        <strain evidence="7 8">DSM 21350</strain>
    </source>
</reference>
<dbReference type="InterPro" id="IPR043149">
    <property type="entry name" value="TagF_N"/>
</dbReference>
<dbReference type="SUPFAM" id="SSF53756">
    <property type="entry name" value="UDP-Glycosyltransferase/glycogen phosphorylase"/>
    <property type="match status" value="1"/>
</dbReference>
<comment type="caution">
    <text evidence="7">The sequence shown here is derived from an EMBL/GenBank/DDBJ whole genome shotgun (WGS) entry which is preliminary data.</text>
</comment>
<evidence type="ECO:0000256" key="4">
    <source>
        <dbReference type="ARBA" id="ARBA00022679"/>
    </source>
</evidence>
<comment type="subcellular location">
    <subcellularLocation>
        <location evidence="1">Cell membrane</location>
        <topology evidence="1">Peripheral membrane protein</topology>
    </subcellularLocation>
</comment>
<keyword evidence="6" id="KW-0472">Membrane</keyword>
<dbReference type="PANTHER" id="PTHR37316">
    <property type="entry name" value="TEICHOIC ACID GLYCEROL-PHOSPHATE PRIMASE"/>
    <property type="match status" value="1"/>
</dbReference>
<dbReference type="InterPro" id="IPR043148">
    <property type="entry name" value="TagF_C"/>
</dbReference>
<evidence type="ECO:0000256" key="3">
    <source>
        <dbReference type="ARBA" id="ARBA00022475"/>
    </source>
</evidence>
<keyword evidence="8" id="KW-1185">Reference proteome</keyword>
<evidence type="ECO:0000256" key="1">
    <source>
        <dbReference type="ARBA" id="ARBA00004202"/>
    </source>
</evidence>
<name>A0A7Y9E9R9_9ACTN</name>
<dbReference type="Proteomes" id="UP000535511">
    <property type="component" value="Unassembled WGS sequence"/>
</dbReference>
<dbReference type="PANTHER" id="PTHR37316:SF3">
    <property type="entry name" value="TEICHOIC ACID GLYCEROL-PHOSPHATE TRANSFERASE"/>
    <property type="match status" value="1"/>
</dbReference>
<accession>A0A7Y9E9R9</accession>
<dbReference type="EMBL" id="JACCBG010000001">
    <property type="protein sequence ID" value="NYD43546.1"/>
    <property type="molecule type" value="Genomic_DNA"/>
</dbReference>
<dbReference type="GO" id="GO:0005886">
    <property type="term" value="C:plasma membrane"/>
    <property type="evidence" value="ECO:0007669"/>
    <property type="project" value="UniProtKB-SubCell"/>
</dbReference>
<keyword evidence="4 7" id="KW-0808">Transferase</keyword>
<dbReference type="AlphaFoldDB" id="A0A7Y9E9R9"/>
<gene>
    <name evidence="7" type="ORF">BJZ21_003629</name>
</gene>
<keyword evidence="5" id="KW-0777">Teichoic acid biosynthesis</keyword>
<dbReference type="Pfam" id="PF04464">
    <property type="entry name" value="Glyphos_transf"/>
    <property type="match status" value="1"/>
</dbReference>
<dbReference type="InterPro" id="IPR007554">
    <property type="entry name" value="Glycerophosphate_synth"/>
</dbReference>
<evidence type="ECO:0000313" key="7">
    <source>
        <dbReference type="EMBL" id="NYD43546.1"/>
    </source>
</evidence>
<evidence type="ECO:0000256" key="6">
    <source>
        <dbReference type="ARBA" id="ARBA00023136"/>
    </source>
</evidence>
<keyword evidence="3" id="KW-1003">Cell membrane</keyword>
<comment type="similarity">
    <text evidence="2">Belongs to the CDP-glycerol glycerophosphotransferase family.</text>
</comment>
<protein>
    <submittedName>
        <fullName evidence="7">CDP-glycerol glycerophosphotransferase (TagB/SpsB family)</fullName>
    </submittedName>
</protein>
<sequence length="1040" mass="112610">MPARRPTPTGLARAALRRLPDPVRRPVVRAATRAARRAAAEDAVARVSLVVLCERVDLPRLAETLEAVAAESPREILVVPVGPDPAAEVDRVVAGLADARVRVLAPAPTWQDAAAAGADAARGEFLQLLRACDPRVPGALAALADSLAASGSDLATGAVSQRGRPAPWLQRSTRLAHARPGRGVPPSARPELAGDLGLGNKLLRTTTWRAAGRRLGPLDGWLLSPTLAAHLAAADRVDVLGRPVQEHLGGHGVRAYGAAPDHLRDLGCWDTRAQEVERLLAGSGLEPGWRRHVLDVALPGFLLDTERATSEDWQRLRQVLARHAPGATGTTGTTGVGEGPGVEARTLEWLCAEDRRADVERLAVALTDLDGQVPTRLTRTGEVQAAWPELPPDVPAEVRRLTEVETPLVASVVRVVGHAESALVDTPRHAESALVDAPGRRVDLHLRVAQVDLPPTGVEVTGALSDGTPVAVQAGPDPAADRWAASPFARALAASARVPADAASLRLTLALAAGLSRTVEVRLADPRRRHPDPDPRVLVRDVRLEDEDLVVDLEGEGALTLVDEDDRELGTATAARPRITLRHPHFGRDRLLPTGHYRLVVDGRPPRMAEALVDRIPAEQVGRHHRLRTLLGPAGGLLLHLGPPLADDELGRHAQARLVAAYAGDERPVDPGVFYFESYVGRSASDSPRDIHDELRRRRPDVTTYWAVADSSVPAPPGARPVLLRSREWYDVLARAGCLVVNTDVEAWFRRRPGQFLLQTFHGYPSKGMGLGQWRAAGLPASRIRELRARGVDTWSAILTPTPEMTRHYREQYAYTGPAFEHGYPRNDALVGPGAADRRRRTRELLGLAEHQVAVLYAPTWRENLATRPRRAELTTHLDVHAAARALGDDHVLLLRGHRFHQRRQGAPGVVDVTDHPEINDLILASDVAVLDYSSLRFDFALTGRPMVFLVPDLEEYDAGSRSFLFPFAESAPGPFVRDTGEVVARVRDLPALRQQYAPAIVAFNATYNRWHDGHAAERVVDQLLAALAAPPSSPGPGAR</sequence>
<evidence type="ECO:0000256" key="5">
    <source>
        <dbReference type="ARBA" id="ARBA00022944"/>
    </source>
</evidence>
<dbReference type="GO" id="GO:0047355">
    <property type="term" value="F:CDP-glycerol glycerophosphotransferase activity"/>
    <property type="evidence" value="ECO:0007669"/>
    <property type="project" value="InterPro"/>
</dbReference>
<organism evidence="7 8">
    <name type="scientific">Nocardioides panaciterrulae</name>
    <dbReference type="NCBI Taxonomy" id="661492"/>
    <lineage>
        <taxon>Bacteria</taxon>
        <taxon>Bacillati</taxon>
        <taxon>Actinomycetota</taxon>
        <taxon>Actinomycetes</taxon>
        <taxon>Propionibacteriales</taxon>
        <taxon>Nocardioidaceae</taxon>
        <taxon>Nocardioides</taxon>
    </lineage>
</organism>
<dbReference type="Gene3D" id="3.40.50.11820">
    <property type="match status" value="1"/>
</dbReference>
<dbReference type="Gene3D" id="3.40.50.12580">
    <property type="match status" value="1"/>
</dbReference>
<dbReference type="RefSeq" id="WP_179665058.1">
    <property type="nucleotide sequence ID" value="NZ_JACCBG010000001.1"/>
</dbReference>
<dbReference type="GO" id="GO:0019350">
    <property type="term" value="P:teichoic acid biosynthetic process"/>
    <property type="evidence" value="ECO:0007669"/>
    <property type="project" value="UniProtKB-KW"/>
</dbReference>